<evidence type="ECO:0000313" key="2">
    <source>
        <dbReference type="Proteomes" id="UP001153636"/>
    </source>
</evidence>
<proteinExistence type="predicted"/>
<dbReference type="EMBL" id="OV651823">
    <property type="protein sequence ID" value="CAH1100956.1"/>
    <property type="molecule type" value="Genomic_DNA"/>
</dbReference>
<keyword evidence="2" id="KW-1185">Reference proteome</keyword>
<dbReference type="OrthoDB" id="6596404at2759"/>
<name>A0A9P0G7M9_9CUCU</name>
<organism evidence="1 2">
    <name type="scientific">Psylliodes chrysocephalus</name>
    <dbReference type="NCBI Taxonomy" id="3402493"/>
    <lineage>
        <taxon>Eukaryota</taxon>
        <taxon>Metazoa</taxon>
        <taxon>Ecdysozoa</taxon>
        <taxon>Arthropoda</taxon>
        <taxon>Hexapoda</taxon>
        <taxon>Insecta</taxon>
        <taxon>Pterygota</taxon>
        <taxon>Neoptera</taxon>
        <taxon>Endopterygota</taxon>
        <taxon>Coleoptera</taxon>
        <taxon>Polyphaga</taxon>
        <taxon>Cucujiformia</taxon>
        <taxon>Chrysomeloidea</taxon>
        <taxon>Chrysomelidae</taxon>
        <taxon>Galerucinae</taxon>
        <taxon>Alticini</taxon>
        <taxon>Psylliodes</taxon>
    </lineage>
</organism>
<gene>
    <name evidence="1" type="ORF">PSYICH_LOCUS2381</name>
</gene>
<reference evidence="1" key="1">
    <citation type="submission" date="2022-01" db="EMBL/GenBank/DDBJ databases">
        <authorList>
            <person name="King R."/>
        </authorList>
    </citation>
    <scope>NUCLEOTIDE SEQUENCE</scope>
</reference>
<protein>
    <submittedName>
        <fullName evidence="1">Uncharacterized protein</fullName>
    </submittedName>
</protein>
<evidence type="ECO:0000313" key="1">
    <source>
        <dbReference type="EMBL" id="CAH1100956.1"/>
    </source>
</evidence>
<accession>A0A9P0G7M9</accession>
<sequence length="115" mass="13776">MAAMRFTDQDIDRFNDKISNVLQNTRCKQIYNNYLKKYSPPNCNAFKLWEQAHSTKEYNEDLLLDMIEDVDGFNDNPLLTLAEPEHKLIYIKQECCRILEKSRSNFIQFLRTHHM</sequence>
<dbReference type="AlphaFoldDB" id="A0A9P0G7M9"/>
<dbReference type="Proteomes" id="UP001153636">
    <property type="component" value="Chromosome 11"/>
</dbReference>